<sequence length="76" mass="8490">MNNNQHNEESEQADLNQLIHDARGPLNRISMQAEMIKLVLENDMPVDKALEAAAKIIASCQECSQTLEQLSKAAKR</sequence>
<keyword evidence="1" id="KW-0808">Transferase</keyword>
<dbReference type="AlphaFoldDB" id="A0A7X0NJ65"/>
<accession>A0A7X0NJ65</accession>
<evidence type="ECO:0000313" key="2">
    <source>
        <dbReference type="Proteomes" id="UP000537141"/>
    </source>
</evidence>
<dbReference type="RefSeq" id="WP_184425434.1">
    <property type="nucleotide sequence ID" value="NZ_AP027362.1"/>
</dbReference>
<dbReference type="InterPro" id="IPR036097">
    <property type="entry name" value="HisK_dim/P_sf"/>
</dbReference>
<evidence type="ECO:0000313" key="1">
    <source>
        <dbReference type="EMBL" id="MBB6544376.1"/>
    </source>
</evidence>
<dbReference type="Gene3D" id="1.10.287.130">
    <property type="match status" value="1"/>
</dbReference>
<organism evidence="1 2">
    <name type="scientific">Thalassotalea piscium</name>
    <dbReference type="NCBI Taxonomy" id="1230533"/>
    <lineage>
        <taxon>Bacteria</taxon>
        <taxon>Pseudomonadati</taxon>
        <taxon>Pseudomonadota</taxon>
        <taxon>Gammaproteobacteria</taxon>
        <taxon>Alteromonadales</taxon>
        <taxon>Colwelliaceae</taxon>
        <taxon>Thalassotalea</taxon>
    </lineage>
</organism>
<name>A0A7X0NJ65_9GAMM</name>
<dbReference type="GO" id="GO:0000155">
    <property type="term" value="F:phosphorelay sensor kinase activity"/>
    <property type="evidence" value="ECO:0007669"/>
    <property type="project" value="InterPro"/>
</dbReference>
<dbReference type="Proteomes" id="UP000537141">
    <property type="component" value="Unassembled WGS sequence"/>
</dbReference>
<dbReference type="EMBL" id="JACHHU010000028">
    <property type="protein sequence ID" value="MBB6544376.1"/>
    <property type="molecule type" value="Genomic_DNA"/>
</dbReference>
<reference evidence="1 2" key="1">
    <citation type="submission" date="2020-08" db="EMBL/GenBank/DDBJ databases">
        <title>Genomic Encyclopedia of Type Strains, Phase IV (KMG-IV): sequencing the most valuable type-strain genomes for metagenomic binning, comparative biology and taxonomic classification.</title>
        <authorList>
            <person name="Goeker M."/>
        </authorList>
    </citation>
    <scope>NUCLEOTIDE SEQUENCE [LARGE SCALE GENOMIC DNA]</scope>
    <source>
        <strain evidence="1 2">DSM 26287</strain>
    </source>
</reference>
<comment type="caution">
    <text evidence="1">The sequence shown here is derived from an EMBL/GenBank/DDBJ whole genome shotgun (WGS) entry which is preliminary data.</text>
</comment>
<dbReference type="SUPFAM" id="SSF47384">
    <property type="entry name" value="Homodimeric domain of signal transducing histidine kinase"/>
    <property type="match status" value="1"/>
</dbReference>
<gene>
    <name evidence="1" type="ORF">HNQ55_002905</name>
</gene>
<keyword evidence="1" id="KW-0418">Kinase</keyword>
<proteinExistence type="predicted"/>
<keyword evidence="2" id="KW-1185">Reference proteome</keyword>
<protein>
    <submittedName>
        <fullName evidence="1">Signal transduction histidine kinase</fullName>
    </submittedName>
</protein>